<geneLocation type="plasmid" evidence="3">
    <name>pd4m1c</name>
</geneLocation>
<dbReference type="Proteomes" id="UP000305888">
    <property type="component" value="Plasmid pD4M1C"/>
</dbReference>
<keyword evidence="2" id="KW-0614">Plasmid</keyword>
<gene>
    <name evidence="2" type="ORF">FDP22_22540</name>
</gene>
<proteinExistence type="predicted"/>
<accession>A0A5B8G3T9</accession>
<sequence>MRDAPGAADLIATALESFRADILPGLDGQGRYRGLMVANALAIALRQIEAGDAPLEAGRARLAAIYPGEVSGPARLAADIRAGTFDPGRPGHAAVAAHLRALARDKAAESAPRALDRPGPET</sequence>
<dbReference type="KEGG" id="ppru:FDP22_22540"/>
<organism evidence="2 3">
    <name type="scientific">Paroceanicella profunda</name>
    <dbReference type="NCBI Taxonomy" id="2579971"/>
    <lineage>
        <taxon>Bacteria</taxon>
        <taxon>Pseudomonadati</taxon>
        <taxon>Pseudomonadota</taxon>
        <taxon>Alphaproteobacteria</taxon>
        <taxon>Rhodobacterales</taxon>
        <taxon>Paracoccaceae</taxon>
        <taxon>Paroceanicella</taxon>
    </lineage>
</organism>
<dbReference type="RefSeq" id="WP_138576893.1">
    <property type="nucleotide sequence ID" value="NZ_CP040821.1"/>
</dbReference>
<protein>
    <recommendedName>
        <fullName evidence="1">DUF6285 domain-containing protein</fullName>
    </recommendedName>
</protein>
<dbReference type="Pfam" id="PF19802">
    <property type="entry name" value="DUF6285"/>
    <property type="match status" value="1"/>
</dbReference>
<keyword evidence="3" id="KW-1185">Reference proteome</keyword>
<evidence type="ECO:0000259" key="1">
    <source>
        <dbReference type="Pfam" id="PF19802"/>
    </source>
</evidence>
<evidence type="ECO:0000313" key="3">
    <source>
        <dbReference type="Proteomes" id="UP000305888"/>
    </source>
</evidence>
<dbReference type="InterPro" id="IPR046252">
    <property type="entry name" value="DUF6285"/>
</dbReference>
<name>A0A5B8G3T9_9RHOB</name>
<evidence type="ECO:0000313" key="2">
    <source>
        <dbReference type="EMBL" id="QDL94650.1"/>
    </source>
</evidence>
<feature type="domain" description="DUF6285" evidence="1">
    <location>
        <begin position="24"/>
        <end position="113"/>
    </location>
</feature>
<reference evidence="2 3" key="1">
    <citation type="submission" date="2019-06" db="EMBL/GenBank/DDBJ databases">
        <title>Genome sequence of Rhodobacteraceae bacterium D4M1.</title>
        <authorList>
            <person name="Cao J."/>
        </authorList>
    </citation>
    <scope>NUCLEOTIDE SEQUENCE [LARGE SCALE GENOMIC DNA]</scope>
    <source>
        <strain evidence="2 3">D4M1</strain>
        <plasmid evidence="3">pd4m1c</plasmid>
    </source>
</reference>
<dbReference type="AlphaFoldDB" id="A0A5B8G3T9"/>
<dbReference type="OrthoDB" id="8480752at2"/>
<dbReference type="EMBL" id="CP040821">
    <property type="protein sequence ID" value="QDL94650.1"/>
    <property type="molecule type" value="Genomic_DNA"/>
</dbReference>